<dbReference type="Gene3D" id="3.40.1670.10">
    <property type="entry name" value="UbiD C-terminal domain-like"/>
    <property type="match status" value="1"/>
</dbReference>
<feature type="domain" description="3-octaprenyl-4-hydroxybenzoate carboxy-lyase-like N-terminal" evidence="2">
    <location>
        <begin position="11"/>
        <end position="83"/>
    </location>
</feature>
<dbReference type="InterPro" id="IPR049381">
    <property type="entry name" value="UbiD-like_C"/>
</dbReference>
<evidence type="ECO:0000313" key="4">
    <source>
        <dbReference type="EMBL" id="QEG24993.1"/>
    </source>
</evidence>
<dbReference type="SUPFAM" id="SSF143968">
    <property type="entry name" value="UbiD C-terminal domain-like"/>
    <property type="match status" value="2"/>
</dbReference>
<dbReference type="Proteomes" id="UP000322214">
    <property type="component" value="Chromosome"/>
</dbReference>
<dbReference type="PANTHER" id="PTHR30108">
    <property type="entry name" value="3-OCTAPRENYL-4-HYDROXYBENZOATE CARBOXY-LYASE-RELATED"/>
    <property type="match status" value="1"/>
</dbReference>
<dbReference type="GO" id="GO:0005737">
    <property type="term" value="C:cytoplasm"/>
    <property type="evidence" value="ECO:0007669"/>
    <property type="project" value="TreeGrafter"/>
</dbReference>
<dbReference type="PANTHER" id="PTHR30108:SF7">
    <property type="entry name" value="3-POLYPRENYL-4-HYDROXYBENZOATE DECARBOXYLASE"/>
    <property type="match status" value="1"/>
</dbReference>
<feature type="domain" description="3-octaprenyl-4-hydroxybenzoate carboxy-lyase-like Rift-related" evidence="1">
    <location>
        <begin position="122"/>
        <end position="316"/>
    </location>
</feature>
<evidence type="ECO:0000259" key="2">
    <source>
        <dbReference type="Pfam" id="PF20695"/>
    </source>
</evidence>
<dbReference type="RefSeq" id="WP_075082746.1">
    <property type="nucleotide sequence ID" value="NZ_CP042912.1"/>
</dbReference>
<protein>
    <submittedName>
        <fullName evidence="4">4-hydroxybenzoate decarboxylase subunit C</fullName>
        <ecNumber evidence="4">4.1.1.61</ecNumber>
    </submittedName>
</protein>
<dbReference type="AlphaFoldDB" id="A0A5B9PRW3"/>
<dbReference type="KEGG" id="mff:MFFC18_49160"/>
<organism evidence="4 5">
    <name type="scientific">Mariniblastus fucicola</name>
    <dbReference type="NCBI Taxonomy" id="980251"/>
    <lineage>
        <taxon>Bacteria</taxon>
        <taxon>Pseudomonadati</taxon>
        <taxon>Planctomycetota</taxon>
        <taxon>Planctomycetia</taxon>
        <taxon>Pirellulales</taxon>
        <taxon>Pirellulaceae</taxon>
        <taxon>Mariniblastus</taxon>
    </lineage>
</organism>
<dbReference type="EC" id="4.1.1.61" evidence="4"/>
<keyword evidence="4" id="KW-0456">Lyase</keyword>
<feature type="domain" description="3-octaprenyl-4-hydroxybenzoate carboxy-lyase-like C-terminal" evidence="3">
    <location>
        <begin position="322"/>
        <end position="457"/>
    </location>
</feature>
<dbReference type="STRING" id="980251.GCA_001642875_04949"/>
<dbReference type="InterPro" id="IPR048304">
    <property type="entry name" value="UbiD_Rift_dom"/>
</dbReference>
<dbReference type="Pfam" id="PF20695">
    <property type="entry name" value="UbiD_N"/>
    <property type="match status" value="1"/>
</dbReference>
<dbReference type="EMBL" id="CP042912">
    <property type="protein sequence ID" value="QEG24993.1"/>
    <property type="molecule type" value="Genomic_DNA"/>
</dbReference>
<dbReference type="InterPro" id="IPR049383">
    <property type="entry name" value="UbiD-like_N"/>
</dbReference>
<reference evidence="4 5" key="1">
    <citation type="submission" date="2019-08" db="EMBL/GenBank/DDBJ databases">
        <title>Deep-cultivation of Planctomycetes and their phenomic and genomic characterization uncovers novel biology.</title>
        <authorList>
            <person name="Wiegand S."/>
            <person name="Jogler M."/>
            <person name="Boedeker C."/>
            <person name="Pinto D."/>
            <person name="Vollmers J."/>
            <person name="Rivas-Marin E."/>
            <person name="Kohn T."/>
            <person name="Peeters S.H."/>
            <person name="Heuer A."/>
            <person name="Rast P."/>
            <person name="Oberbeckmann S."/>
            <person name="Bunk B."/>
            <person name="Jeske O."/>
            <person name="Meyerdierks A."/>
            <person name="Storesund J.E."/>
            <person name="Kallscheuer N."/>
            <person name="Luecker S."/>
            <person name="Lage O.M."/>
            <person name="Pohl T."/>
            <person name="Merkel B.J."/>
            <person name="Hornburger P."/>
            <person name="Mueller R.-W."/>
            <person name="Bruemmer F."/>
            <person name="Labrenz M."/>
            <person name="Spormann A.M."/>
            <person name="Op den Camp H."/>
            <person name="Overmann J."/>
            <person name="Amann R."/>
            <person name="Jetten M.S.M."/>
            <person name="Mascher T."/>
            <person name="Medema M.H."/>
            <person name="Devos D.P."/>
            <person name="Kaster A.-K."/>
            <person name="Ovreas L."/>
            <person name="Rohde M."/>
            <person name="Galperin M.Y."/>
            <person name="Jogler C."/>
        </authorList>
    </citation>
    <scope>NUCLEOTIDE SEQUENCE [LARGE SCALE GENOMIC DNA]</scope>
    <source>
        <strain evidence="4 5">FC18</strain>
    </source>
</reference>
<accession>A0A5B9PRW3</accession>
<dbReference type="InterPro" id="IPR002830">
    <property type="entry name" value="UbiD"/>
</dbReference>
<dbReference type="Pfam" id="PF20696">
    <property type="entry name" value="UbiD_C"/>
    <property type="match status" value="1"/>
</dbReference>
<dbReference type="NCBIfam" id="TIGR00148">
    <property type="entry name" value="UbiD family decarboxylase"/>
    <property type="match status" value="1"/>
</dbReference>
<keyword evidence="5" id="KW-1185">Reference proteome</keyword>
<dbReference type="GO" id="GO:0018799">
    <property type="term" value="F:4-hydroxybenzoate decarboxylase activity"/>
    <property type="evidence" value="ECO:0007669"/>
    <property type="project" value="UniProtKB-EC"/>
</dbReference>
<evidence type="ECO:0000259" key="3">
    <source>
        <dbReference type="Pfam" id="PF20696"/>
    </source>
</evidence>
<proteinExistence type="predicted"/>
<evidence type="ECO:0000259" key="1">
    <source>
        <dbReference type="Pfam" id="PF01977"/>
    </source>
</evidence>
<dbReference type="OrthoDB" id="9809841at2"/>
<gene>
    <name evidence="4" type="ORF">MFFC18_49160</name>
</gene>
<dbReference type="SUPFAM" id="SSF50475">
    <property type="entry name" value="FMN-binding split barrel"/>
    <property type="match status" value="1"/>
</dbReference>
<sequence>MGYRFLSECTDDLEKHDHLVRVDEEVDPNLEMAEIHRRVYASGGPAMLFTNVKGCRFPMVSNLFGTLERARFIFRDTFENVQRAIQLKVAPEAALKNPLKYWKAPFIAWQMQPRKARRGAVMKNSISLPELPQLKCWPDDGGAFVTLPQVYSEDVRSPGLMKSNMGMYRVQLSGNDYDPQSQVGLHYQIHRGIGVQHQAAIDAGKPFRVNVFVGGNPAMTVAAVMPLPEGMSELTFAGALAGHRIPMVNIGECSSIYANADFVISGMVDPERQMPEGPFGDHLGYYSLTHEFPVLNVDKVWHRDGAIWPFTVVGRPPQEDTVFGELIHELTAPVIPTVLPGVRGVNAVDASGVHPLLLAIGSERYVPWQKTSAPQELLTQANAILGQGQMSLAKYLWIIDEKCDPDLNIDDIESFFVRMLERVDWQRDLHFQTRTTIDTLDYSGSGMNSGSKLVVAAVGDAIRKLPTESPTDLQLPPGFSDPQVCIPGVLAVRAPTFEPEDGKARTDPHLRRFCKSFLARDSICNFPLILLVDDSPFVAATLNNFLWATFTRSNPATDVDGIAAWTEHRHWGCDGSLVIDARVKPFHAPPLIEDPAITKRIDAMAARGGVLSKWL</sequence>
<evidence type="ECO:0000313" key="5">
    <source>
        <dbReference type="Proteomes" id="UP000322214"/>
    </source>
</evidence>
<name>A0A5B9PRW3_9BACT</name>
<dbReference type="Pfam" id="PF01977">
    <property type="entry name" value="UbiD"/>
    <property type="match status" value="1"/>
</dbReference>